<dbReference type="InterPro" id="IPR036277">
    <property type="entry name" value="SMC_hinge_sf"/>
</dbReference>
<evidence type="ECO:0000256" key="1">
    <source>
        <dbReference type="ARBA" id="ARBA00022490"/>
    </source>
</evidence>
<feature type="coiled-coil region" evidence="6">
    <location>
        <begin position="174"/>
        <end position="485"/>
    </location>
</feature>
<dbReference type="CDD" id="cd03278">
    <property type="entry name" value="ABC_SMC_barmotin"/>
    <property type="match status" value="1"/>
</dbReference>
<dbReference type="Gene3D" id="3.40.50.300">
    <property type="entry name" value="P-loop containing nucleotide triphosphate hydrolases"/>
    <property type="match status" value="2"/>
</dbReference>
<comment type="caution">
    <text evidence="8">The sequence shown here is derived from an EMBL/GenBank/DDBJ whole genome shotgun (WGS) entry which is preliminary data.</text>
</comment>
<evidence type="ECO:0000256" key="3">
    <source>
        <dbReference type="ARBA" id="ARBA00022840"/>
    </source>
</evidence>
<dbReference type="AlphaFoldDB" id="A0A846MS82"/>
<dbReference type="GO" id="GO:0005737">
    <property type="term" value="C:cytoplasm"/>
    <property type="evidence" value="ECO:0007669"/>
    <property type="project" value="UniProtKB-SubCell"/>
</dbReference>
<dbReference type="PIRSF" id="PIRSF005719">
    <property type="entry name" value="SMC"/>
    <property type="match status" value="1"/>
</dbReference>
<dbReference type="SMART" id="SM00968">
    <property type="entry name" value="SMC_hinge"/>
    <property type="match status" value="1"/>
</dbReference>
<comment type="subunit">
    <text evidence="6">Homodimer.</text>
</comment>
<dbReference type="Gene3D" id="3.30.70.1620">
    <property type="match status" value="1"/>
</dbReference>
<keyword evidence="9" id="KW-1185">Reference proteome</keyword>
<dbReference type="GO" id="GO:0016887">
    <property type="term" value="F:ATP hydrolysis activity"/>
    <property type="evidence" value="ECO:0007669"/>
    <property type="project" value="InterPro"/>
</dbReference>
<dbReference type="GO" id="GO:0007059">
    <property type="term" value="P:chromosome segregation"/>
    <property type="evidence" value="ECO:0007669"/>
    <property type="project" value="UniProtKB-UniRule"/>
</dbReference>
<dbReference type="GO" id="GO:0007062">
    <property type="term" value="P:sister chromatid cohesion"/>
    <property type="evidence" value="ECO:0007669"/>
    <property type="project" value="InterPro"/>
</dbReference>
<comment type="similarity">
    <text evidence="6">Belongs to the SMC family.</text>
</comment>
<dbReference type="Gene3D" id="1.20.1060.20">
    <property type="match status" value="1"/>
</dbReference>
<comment type="function">
    <text evidence="6">Required for chromosome condensation and partitioning.</text>
</comment>
<dbReference type="GO" id="GO:0030261">
    <property type="term" value="P:chromosome condensation"/>
    <property type="evidence" value="ECO:0007669"/>
    <property type="project" value="InterPro"/>
</dbReference>
<dbReference type="RefSeq" id="WP_166920030.1">
    <property type="nucleotide sequence ID" value="NZ_JAASRN010000002.1"/>
</dbReference>
<feature type="coiled-coil region" evidence="6">
    <location>
        <begin position="669"/>
        <end position="792"/>
    </location>
</feature>
<accession>A0A846MS82</accession>
<comment type="domain">
    <text evidence="6">Contains large globular domains required for ATP hydrolysis at each terminus and a third globular domain forming a flexible hinge near the middle of the molecule. These domains are separated by coiled-coil structures.</text>
</comment>
<feature type="binding site" evidence="6">
    <location>
        <begin position="32"/>
        <end position="39"/>
    </location>
    <ligand>
        <name>ATP</name>
        <dbReference type="ChEBI" id="CHEBI:30616"/>
    </ligand>
</feature>
<evidence type="ECO:0000256" key="5">
    <source>
        <dbReference type="ARBA" id="ARBA00023125"/>
    </source>
</evidence>
<dbReference type="EMBL" id="JAASRN010000002">
    <property type="protein sequence ID" value="NIK74403.1"/>
    <property type="molecule type" value="Genomic_DNA"/>
</dbReference>
<dbReference type="Proteomes" id="UP000537126">
    <property type="component" value="Unassembled WGS sequence"/>
</dbReference>
<keyword evidence="2 6" id="KW-0547">Nucleotide-binding</keyword>
<dbReference type="InterPro" id="IPR027417">
    <property type="entry name" value="P-loop_NTPase"/>
</dbReference>
<evidence type="ECO:0000256" key="6">
    <source>
        <dbReference type="HAMAP-Rule" id="MF_01894"/>
    </source>
</evidence>
<evidence type="ECO:0000313" key="9">
    <source>
        <dbReference type="Proteomes" id="UP000537126"/>
    </source>
</evidence>
<feature type="domain" description="SMC hinge" evidence="7">
    <location>
        <begin position="520"/>
        <end position="632"/>
    </location>
</feature>
<dbReference type="SUPFAM" id="SSF52540">
    <property type="entry name" value="P-loop containing nucleoside triphosphate hydrolases"/>
    <property type="match status" value="1"/>
</dbReference>
<protein>
    <recommendedName>
        <fullName evidence="6">Chromosome partition protein Smc</fullName>
    </recommendedName>
</protein>
<dbReference type="GO" id="GO:0005694">
    <property type="term" value="C:chromosome"/>
    <property type="evidence" value="ECO:0007669"/>
    <property type="project" value="InterPro"/>
</dbReference>
<keyword evidence="3 6" id="KW-0067">ATP-binding</keyword>
<dbReference type="NCBIfam" id="TIGR02168">
    <property type="entry name" value="SMC_prok_B"/>
    <property type="match status" value="1"/>
</dbReference>
<dbReference type="InterPro" id="IPR010935">
    <property type="entry name" value="SMC_hinge"/>
</dbReference>
<name>A0A846MS82_9BACT</name>
<dbReference type="PANTHER" id="PTHR43977">
    <property type="entry name" value="STRUCTURAL MAINTENANCE OF CHROMOSOMES PROTEIN 3"/>
    <property type="match status" value="1"/>
</dbReference>
<proteinExistence type="inferred from homology"/>
<dbReference type="GO" id="GO:0005524">
    <property type="term" value="F:ATP binding"/>
    <property type="evidence" value="ECO:0007669"/>
    <property type="project" value="UniProtKB-UniRule"/>
</dbReference>
<organism evidence="8 9">
    <name type="scientific">Thermonema lapsum</name>
    <dbReference type="NCBI Taxonomy" id="28195"/>
    <lineage>
        <taxon>Bacteria</taxon>
        <taxon>Pseudomonadati</taxon>
        <taxon>Bacteroidota</taxon>
        <taxon>Cytophagia</taxon>
        <taxon>Cytophagales</taxon>
        <taxon>Thermonemataceae</taxon>
        <taxon>Thermonema</taxon>
    </lineage>
</organism>
<dbReference type="Gene3D" id="1.10.287.1490">
    <property type="match status" value="1"/>
</dbReference>
<keyword evidence="1 6" id="KW-0963">Cytoplasm</keyword>
<keyword evidence="5 6" id="KW-0238">DNA-binding</keyword>
<evidence type="ECO:0000256" key="4">
    <source>
        <dbReference type="ARBA" id="ARBA00023054"/>
    </source>
</evidence>
<evidence type="ECO:0000259" key="7">
    <source>
        <dbReference type="SMART" id="SM00968"/>
    </source>
</evidence>
<evidence type="ECO:0000313" key="8">
    <source>
        <dbReference type="EMBL" id="NIK74403.1"/>
    </source>
</evidence>
<feature type="coiled-coil region" evidence="6">
    <location>
        <begin position="828"/>
        <end position="932"/>
    </location>
</feature>
<evidence type="ECO:0000256" key="2">
    <source>
        <dbReference type="ARBA" id="ARBA00022741"/>
    </source>
</evidence>
<reference evidence="8 9" key="1">
    <citation type="submission" date="2020-03" db="EMBL/GenBank/DDBJ databases">
        <title>Genomic Encyclopedia of Type Strains, Phase IV (KMG-IV): sequencing the most valuable type-strain genomes for metagenomic binning, comparative biology and taxonomic classification.</title>
        <authorList>
            <person name="Goeker M."/>
        </authorList>
    </citation>
    <scope>NUCLEOTIDE SEQUENCE [LARGE SCALE GENOMIC DNA]</scope>
    <source>
        <strain evidence="8 9">DSM 5718</strain>
    </source>
</reference>
<feature type="coiled-coil region" evidence="6">
    <location>
        <begin position="981"/>
        <end position="1015"/>
    </location>
</feature>
<dbReference type="GO" id="GO:0003677">
    <property type="term" value="F:DNA binding"/>
    <property type="evidence" value="ECO:0007669"/>
    <property type="project" value="UniProtKB-UniRule"/>
</dbReference>
<gene>
    <name evidence="6" type="primary">smc</name>
    <name evidence="8" type="ORF">FHS56_001916</name>
</gene>
<dbReference type="SUPFAM" id="SSF75553">
    <property type="entry name" value="Smc hinge domain"/>
    <property type="match status" value="1"/>
</dbReference>
<dbReference type="GO" id="GO:0006260">
    <property type="term" value="P:DNA replication"/>
    <property type="evidence" value="ECO:0007669"/>
    <property type="project" value="UniProtKB-UniRule"/>
</dbReference>
<dbReference type="Pfam" id="PF02463">
    <property type="entry name" value="SMC_N"/>
    <property type="match status" value="1"/>
</dbReference>
<dbReference type="Pfam" id="PF06470">
    <property type="entry name" value="SMC_hinge"/>
    <property type="match status" value="1"/>
</dbReference>
<keyword evidence="4 6" id="KW-0175">Coiled coil</keyword>
<dbReference type="InterPro" id="IPR024704">
    <property type="entry name" value="SMC"/>
</dbReference>
<sequence>MQLKRLEIKGFKSFGDKVTIYFGEGVTGIVGQNGCGKSNIVDAIRWVLGEQKTRALRSDKMENIIFNGTKKRKPLQMAEVSLTFQNTKNLLPTEYTEVTVTRRLYRSGESEYLLNGVPCRLKDITNLFMDTGIGPDSYAIIELKMVDEILNDKENSRRNLFEEAAGISKFKLRKKETLSKLDDTQQNLDRVEDLLFEIEKNLKSLERQAKKTKRYYELKEEYKQKSIALAQSKTAARREQLQQIEKDIEQEQDKLQGIATAAAGFEAEVEELKNKLLLQERLLASRQKALNEHVASIRQYENEKKLKAERLKFLHEKINTLEDQLHQDQSREAELIADLERIAKEKIKTEEQLQELKQQFAEVSADYEQEKDRVGKLKEQIRELQNQLKQKTDALRLLEKQIEIKQTQISSIKQAIERHWQNKQSQDEDLMELQEAIAEAKIEREQIEEELKQKEAEEQKHREQLHRLEQEIEALRENLRVYHRERDAKHHEAKLLQSLIDNLEGYPETIRFLRKSGQWQSQAPLLSEVVACNEEYKLAIERYLEPWLSHFVVESPAEAGSAIHLLDTQKKGKASFFLKKGHFPVVQTASFYGQGVAAWEVIECEEQYRPLLQALLANVWIVDQMPEAPLPDGITLVSRDGKQLRSAYVLSGGSVGSFEGKRIGKVKELHALRQQIATIDQKIAEEEKQLQEKQEALRALRQLNHREQLQQLQRQLNAVNERYVSLSTRYEQKQQLLAQQEAQNHEMEEQRQMLQEEIEELIPAHERLKKEQEDLNGQLQALEEEERSQSSRFAQISERYNALKLQTTQQQSRLESLVQEQDFRQSYLDTLRSRIKKNREELAQVQQEVLNFENDRQEKDDRLVEMYEEKQRLEAAVNEAERDYYKQRGDIDELEKKIREAARQKELQNHLIQQLQNRRNELKMSLLSVKERVSVEFNVELDTLPPPQEDLDPAVLEQEVSELKQKLDGFGAINPMAMEAYQEMKERYDFIQSQRQDLLEAKQSLLDTIDEAERVARENFLTTFEQIRLNFQKVFRSLFTQEDTCDLVLTDPENPLESPIEIIAKPKGKRPLTINQLSGGEKTLTAISLLFAIYLIKPAPFCIFDEVDAPLDDANIDKFTNIIREFSKDSQFIIVTHNKRTMAATDVMYGVTMLPEDPGVSKLVAVDMRELTV</sequence>
<comment type="subcellular location">
    <subcellularLocation>
        <location evidence="6">Cytoplasm</location>
    </subcellularLocation>
</comment>
<dbReference type="InterPro" id="IPR011890">
    <property type="entry name" value="SMC_prok"/>
</dbReference>
<dbReference type="InterPro" id="IPR003395">
    <property type="entry name" value="RecF/RecN/SMC_N"/>
</dbReference>
<dbReference type="HAMAP" id="MF_01894">
    <property type="entry name" value="Smc_prok"/>
    <property type="match status" value="1"/>
</dbReference>